<evidence type="ECO:0000256" key="1">
    <source>
        <dbReference type="ARBA" id="ARBA00007768"/>
    </source>
</evidence>
<dbReference type="EMBL" id="JADFFM010000001">
    <property type="protein sequence ID" value="MBE9666532.1"/>
    <property type="molecule type" value="Genomic_DNA"/>
</dbReference>
<dbReference type="RefSeq" id="WP_194105883.1">
    <property type="nucleotide sequence ID" value="NZ_JADFFM010000001.1"/>
</dbReference>
<organism evidence="3 4">
    <name type="scientific">Mucilaginibacter boryungensis</name>
    <dbReference type="NCBI Taxonomy" id="768480"/>
    <lineage>
        <taxon>Bacteria</taxon>
        <taxon>Pseudomonadati</taxon>
        <taxon>Bacteroidota</taxon>
        <taxon>Sphingobacteriia</taxon>
        <taxon>Sphingobacteriales</taxon>
        <taxon>Sphingobacteriaceae</taxon>
        <taxon>Mucilaginibacter</taxon>
    </lineage>
</organism>
<evidence type="ECO:0000313" key="3">
    <source>
        <dbReference type="EMBL" id="MBE9666532.1"/>
    </source>
</evidence>
<comment type="subcellular location">
    <subcellularLocation>
        <location evidence="2">Cytoplasm</location>
    </subcellularLocation>
</comment>
<comment type="caution">
    <text evidence="3">The sequence shown here is derived from an EMBL/GenBank/DDBJ whole genome shotgun (WGS) entry which is preliminary data.</text>
</comment>
<dbReference type="HAMAP" id="MF_00795">
    <property type="entry name" value="CutC"/>
    <property type="match status" value="1"/>
</dbReference>
<dbReference type="PANTHER" id="PTHR12598:SF0">
    <property type="entry name" value="COPPER HOMEOSTASIS PROTEIN CUTC HOMOLOG"/>
    <property type="match status" value="1"/>
</dbReference>
<reference evidence="3 4" key="1">
    <citation type="submission" date="2020-10" db="EMBL/GenBank/DDBJ databases">
        <title>Mucilaginibacter mali sp. nov., isolated from rhizosphere soil of apple orchard.</title>
        <authorList>
            <person name="Lee J.-S."/>
            <person name="Kim H.S."/>
            <person name="Kim J.-S."/>
        </authorList>
    </citation>
    <scope>NUCLEOTIDE SEQUENCE [LARGE SCALE GENOMIC DNA]</scope>
    <source>
        <strain evidence="3 4">KCTC 23157</strain>
    </source>
</reference>
<sequence length="249" mass="27241">MVSLEVCANSATSAIAAQNGGAARVELCNNLYQGGITPSHGHILVARKHLHIKLYTLIRPRSGDFLYTKEEFQVMLSDVRQSIALGCDGIVVGILNKDGSVDMERNSQIVNMARQHGLGVTFHRAFDVCADKEKALEDLIHIGFERLLTSGGKSNVIEGARNVKNLLDQANGRISIMPGGGISEKNVADLVHYTGVKEIHSSARALVNSQMEYRNDSIMMGTRYVDEYAIYETSPKVVQNLIRLANSVD</sequence>
<keyword evidence="2" id="KW-0963">Cytoplasm</keyword>
<dbReference type="InterPro" id="IPR036822">
    <property type="entry name" value="CutC-like_dom_sf"/>
</dbReference>
<dbReference type="Pfam" id="PF03932">
    <property type="entry name" value="CutC"/>
    <property type="match status" value="1"/>
</dbReference>
<accession>A0ABR9XH72</accession>
<dbReference type="Gene3D" id="3.20.20.380">
    <property type="entry name" value="Copper homeostasis (CutC) domain"/>
    <property type="match status" value="1"/>
</dbReference>
<comment type="similarity">
    <text evidence="1 2">Belongs to the CutC family.</text>
</comment>
<keyword evidence="4" id="KW-1185">Reference proteome</keyword>
<proteinExistence type="inferred from homology"/>
<comment type="caution">
    <text evidence="2">Once thought to be involved in copper homeostasis, experiments in E.coli have shown this is not the case.</text>
</comment>
<protein>
    <recommendedName>
        <fullName evidence="2">PF03932 family protein CutC</fullName>
    </recommendedName>
</protein>
<dbReference type="PANTHER" id="PTHR12598">
    <property type="entry name" value="COPPER HOMEOSTASIS PROTEIN CUTC"/>
    <property type="match status" value="1"/>
</dbReference>
<dbReference type="Proteomes" id="UP000632774">
    <property type="component" value="Unassembled WGS sequence"/>
</dbReference>
<dbReference type="SUPFAM" id="SSF110395">
    <property type="entry name" value="CutC-like"/>
    <property type="match status" value="1"/>
</dbReference>
<name>A0ABR9XH72_9SPHI</name>
<dbReference type="InterPro" id="IPR005627">
    <property type="entry name" value="CutC-like"/>
</dbReference>
<evidence type="ECO:0000256" key="2">
    <source>
        <dbReference type="HAMAP-Rule" id="MF_00795"/>
    </source>
</evidence>
<gene>
    <name evidence="2" type="primary">cutC</name>
    <name evidence="3" type="ORF">IRJ18_09185</name>
</gene>
<evidence type="ECO:0000313" key="4">
    <source>
        <dbReference type="Proteomes" id="UP000632774"/>
    </source>
</evidence>